<accession>A0A0B1P7G3</accession>
<reference evidence="2 3" key="1">
    <citation type="journal article" date="2014" name="BMC Genomics">
        <title>Adaptive genomic structural variation in the grape powdery mildew pathogen, Erysiphe necator.</title>
        <authorList>
            <person name="Jones L."/>
            <person name="Riaz S."/>
            <person name="Morales-Cruz A."/>
            <person name="Amrine K.C."/>
            <person name="McGuire B."/>
            <person name="Gubler W.D."/>
            <person name="Walker M.A."/>
            <person name="Cantu D."/>
        </authorList>
    </citation>
    <scope>NUCLEOTIDE SEQUENCE [LARGE SCALE GENOMIC DNA]</scope>
    <source>
        <strain evidence="3">c</strain>
    </source>
</reference>
<feature type="compositionally biased region" description="Low complexity" evidence="1">
    <location>
        <begin position="40"/>
        <end position="54"/>
    </location>
</feature>
<name>A0A0B1P7G3_UNCNE</name>
<evidence type="ECO:0000256" key="1">
    <source>
        <dbReference type="SAM" id="MobiDB-lite"/>
    </source>
</evidence>
<proteinExistence type="predicted"/>
<comment type="caution">
    <text evidence="2">The sequence shown here is derived from an EMBL/GenBank/DDBJ whole genome shotgun (WGS) entry which is preliminary data.</text>
</comment>
<dbReference type="EMBL" id="JNVN01001780">
    <property type="protein sequence ID" value="KHJ32856.1"/>
    <property type="molecule type" value="Genomic_DNA"/>
</dbReference>
<feature type="region of interest" description="Disordered" evidence="1">
    <location>
        <begin position="536"/>
        <end position="562"/>
    </location>
</feature>
<dbReference type="AlphaFoldDB" id="A0A0B1P7G3"/>
<feature type="region of interest" description="Disordered" evidence="1">
    <location>
        <begin position="156"/>
        <end position="184"/>
    </location>
</feature>
<organism evidence="2 3">
    <name type="scientific">Uncinula necator</name>
    <name type="common">Grape powdery mildew</name>
    <dbReference type="NCBI Taxonomy" id="52586"/>
    <lineage>
        <taxon>Eukaryota</taxon>
        <taxon>Fungi</taxon>
        <taxon>Dikarya</taxon>
        <taxon>Ascomycota</taxon>
        <taxon>Pezizomycotina</taxon>
        <taxon>Leotiomycetes</taxon>
        <taxon>Erysiphales</taxon>
        <taxon>Erysiphaceae</taxon>
        <taxon>Erysiphe</taxon>
    </lineage>
</organism>
<dbReference type="STRING" id="52586.A0A0B1P7G3"/>
<sequence>MTDSNEISQESLAPTTDLSHQPSPIPPVPPLPNPYPFIASTSPPSQTTSNNISTDRQILKPVAPSKRPIPDRPHHNSRNNSDIANAFLPQELADIIATRQRRERAWHARLMICTTVISSIDSTLATFSKEVEIEEAVAFKAYLKLAIANFAAVDSSPPPPRVPLHTRPNKGNGNDSSKGKSKEKNLSKIAVPIPRIASNQIPNLGSIKEVELPKIIKNNDISWATVARKGQKKARMVQKNYMQELNRNKESQKVSHRDNSATSVSDKRLFVRLPQDHEWRKLSPAGIREVIVKKLHISPSLIGRIKPVPSGFALSPCSAEAREEILKAENGLFFCRGRSATNWVSVLVPTVPAFVKMEQGVVEVSKDMLSDEIERVSSMRPAHLKLYGRNNLEAPHRTWLAYFPKAPRGGFRVFDESGIVRPYKKQKPIEFCKRCNGHHPSKNCSRAPSCANCGSTNHTADICMAATKCKNCGGPHRADSRRYLARPTRSGAPTKEQLKTYCQMGEREYNAVQRAKVAEKKAASIDRTKIDLTGSQASEVSMTIDNSQANPVEDSTAVASRL</sequence>
<feature type="region of interest" description="Disordered" evidence="1">
    <location>
        <begin position="1"/>
        <end position="84"/>
    </location>
</feature>
<feature type="compositionally biased region" description="Pro residues" evidence="1">
    <location>
        <begin position="23"/>
        <end position="35"/>
    </location>
</feature>
<gene>
    <name evidence="2" type="ORF">EV44_g4361</name>
</gene>
<feature type="compositionally biased region" description="Polar residues" evidence="1">
    <location>
        <begin position="536"/>
        <end position="550"/>
    </location>
</feature>
<dbReference type="HOGENOM" id="CLU_018153_0_2_1"/>
<evidence type="ECO:0000313" key="2">
    <source>
        <dbReference type="EMBL" id="KHJ32856.1"/>
    </source>
</evidence>
<protein>
    <submittedName>
        <fullName evidence="2">Putative eka-like protein</fullName>
    </submittedName>
</protein>
<keyword evidence="3" id="KW-1185">Reference proteome</keyword>
<feature type="compositionally biased region" description="Polar residues" evidence="1">
    <location>
        <begin position="1"/>
        <end position="21"/>
    </location>
</feature>
<dbReference type="Proteomes" id="UP000030854">
    <property type="component" value="Unassembled WGS sequence"/>
</dbReference>
<evidence type="ECO:0000313" key="3">
    <source>
        <dbReference type="Proteomes" id="UP000030854"/>
    </source>
</evidence>